<keyword evidence="3" id="KW-1185">Reference proteome</keyword>
<protein>
    <submittedName>
        <fullName evidence="2">Uncharacterized protein</fullName>
    </submittedName>
</protein>
<name>A0A0F8DGY3_CERFI</name>
<feature type="signal peptide" evidence="1">
    <location>
        <begin position="1"/>
        <end position="18"/>
    </location>
</feature>
<sequence>MQRWTVTLLLAFAASALAAPGNLQNVGENKNVDGDAGVSKRVLVGCAFAHFDDVGWVCICVDDETGPFAVEDEYCAE</sequence>
<dbReference type="Proteomes" id="UP000034841">
    <property type="component" value="Unassembled WGS sequence"/>
</dbReference>
<evidence type="ECO:0000313" key="2">
    <source>
        <dbReference type="EMBL" id="KKF95199.1"/>
    </source>
</evidence>
<gene>
    <name evidence="2" type="ORF">CFO_g2430</name>
</gene>
<feature type="chain" id="PRO_5002528431" evidence="1">
    <location>
        <begin position="19"/>
        <end position="77"/>
    </location>
</feature>
<evidence type="ECO:0000313" key="3">
    <source>
        <dbReference type="Proteomes" id="UP000034841"/>
    </source>
</evidence>
<accession>A0A0F8DGY3</accession>
<comment type="caution">
    <text evidence="2">The sequence shown here is derived from an EMBL/GenBank/DDBJ whole genome shotgun (WGS) entry which is preliminary data.</text>
</comment>
<reference evidence="2 3" key="1">
    <citation type="submission" date="2015-04" db="EMBL/GenBank/DDBJ databases">
        <title>Genome sequence of Ceratocystis platani, a major pathogen of plane trees.</title>
        <authorList>
            <person name="Belbahri L."/>
        </authorList>
    </citation>
    <scope>NUCLEOTIDE SEQUENCE [LARGE SCALE GENOMIC DNA]</scope>
    <source>
        <strain evidence="2 3">CFO</strain>
    </source>
</reference>
<organism evidence="2 3">
    <name type="scientific">Ceratocystis fimbriata f. sp. platani</name>
    <dbReference type="NCBI Taxonomy" id="88771"/>
    <lineage>
        <taxon>Eukaryota</taxon>
        <taxon>Fungi</taxon>
        <taxon>Dikarya</taxon>
        <taxon>Ascomycota</taxon>
        <taxon>Pezizomycotina</taxon>
        <taxon>Sordariomycetes</taxon>
        <taxon>Hypocreomycetidae</taxon>
        <taxon>Microascales</taxon>
        <taxon>Ceratocystidaceae</taxon>
        <taxon>Ceratocystis</taxon>
    </lineage>
</organism>
<dbReference type="AlphaFoldDB" id="A0A0F8DGY3"/>
<proteinExistence type="predicted"/>
<dbReference type="EMBL" id="LBBL01000111">
    <property type="protein sequence ID" value="KKF95199.1"/>
    <property type="molecule type" value="Genomic_DNA"/>
</dbReference>
<evidence type="ECO:0000256" key="1">
    <source>
        <dbReference type="SAM" id="SignalP"/>
    </source>
</evidence>
<keyword evidence="1" id="KW-0732">Signal</keyword>